<dbReference type="HOGENOM" id="CLU_1120597_0_0_1"/>
<keyword evidence="2" id="KW-1185">Reference proteome</keyword>
<name>E3KEA9_PUCGT</name>
<dbReference type="Proteomes" id="UP000008783">
    <property type="component" value="Unassembled WGS sequence"/>
</dbReference>
<dbReference type="KEGG" id="pgr:PGTG_08838"/>
<dbReference type="RefSeq" id="XP_003327061.1">
    <property type="nucleotide sequence ID" value="XM_003327013.1"/>
</dbReference>
<dbReference type="STRING" id="418459.E3KEA9"/>
<dbReference type="VEuPathDB" id="FungiDB:PGTG_08838"/>
<accession>E3KEA9</accession>
<sequence length="248" mass="28319">MAFALFDIPPTHPHQLFVKNPAQCVPGALVNMLLNFYSLVICTNIVSMKSVDHADCKKLSKAYRLYTKTSKLVFESPNIVPNHHYALHLPEQLKWWGSLLNVSEFAGEQINGILQKFQTNLIVGQLEGTVMQEFVMFQKLHYKDDSLQQYMEVPHPDDANILNRFVIEEEALERLNGLYVSKARPNRLVVYRKDSQTRYGWVTHIYRLPEREGRVLVAVKFLCNTCLGDDIEAPACLGIWTPPALGCT</sequence>
<organism evidence="1 2">
    <name type="scientific">Puccinia graminis f. sp. tritici (strain CRL 75-36-700-3 / race SCCL)</name>
    <name type="common">Black stem rust fungus</name>
    <dbReference type="NCBI Taxonomy" id="418459"/>
    <lineage>
        <taxon>Eukaryota</taxon>
        <taxon>Fungi</taxon>
        <taxon>Dikarya</taxon>
        <taxon>Basidiomycota</taxon>
        <taxon>Pucciniomycotina</taxon>
        <taxon>Pucciniomycetes</taxon>
        <taxon>Pucciniales</taxon>
        <taxon>Pucciniaceae</taxon>
        <taxon>Puccinia</taxon>
    </lineage>
</organism>
<dbReference type="AlphaFoldDB" id="E3KEA9"/>
<dbReference type="OrthoDB" id="2506039at2759"/>
<evidence type="ECO:0000313" key="2">
    <source>
        <dbReference type="Proteomes" id="UP000008783"/>
    </source>
</evidence>
<proteinExistence type="predicted"/>
<protein>
    <submittedName>
        <fullName evidence="1">Uncharacterized protein</fullName>
    </submittedName>
</protein>
<dbReference type="EMBL" id="DS178283">
    <property type="protein sequence ID" value="EFP82642.1"/>
    <property type="molecule type" value="Genomic_DNA"/>
</dbReference>
<reference key="1">
    <citation type="submission" date="2007-01" db="EMBL/GenBank/DDBJ databases">
        <title>The Genome Sequence of Puccinia graminis f. sp. tritici Strain CRL 75-36-700-3.</title>
        <authorList>
            <consortium name="The Broad Institute Genome Sequencing Platform"/>
            <person name="Birren B."/>
            <person name="Lander E."/>
            <person name="Galagan J."/>
            <person name="Nusbaum C."/>
            <person name="Devon K."/>
            <person name="Cuomo C."/>
            <person name="Jaffe D."/>
            <person name="Butler J."/>
            <person name="Alvarez P."/>
            <person name="Gnerre S."/>
            <person name="Grabherr M."/>
            <person name="Mauceli E."/>
            <person name="Brockman W."/>
            <person name="Young S."/>
            <person name="LaButti K."/>
            <person name="Sykes S."/>
            <person name="DeCaprio D."/>
            <person name="Crawford M."/>
            <person name="Koehrsen M."/>
            <person name="Engels R."/>
            <person name="Montgomery P."/>
            <person name="Pearson M."/>
            <person name="Howarth C."/>
            <person name="Larson L."/>
            <person name="White J."/>
            <person name="Zeng Q."/>
            <person name="Kodira C."/>
            <person name="Yandava C."/>
            <person name="Alvarado L."/>
            <person name="O'Leary S."/>
            <person name="Szabo L."/>
            <person name="Dean R."/>
            <person name="Schein J."/>
        </authorList>
    </citation>
    <scope>NUCLEOTIDE SEQUENCE</scope>
    <source>
        <strain>CRL 75-36-700-3</strain>
    </source>
</reference>
<reference evidence="2" key="2">
    <citation type="journal article" date="2011" name="Proc. Natl. Acad. Sci. U.S.A.">
        <title>Obligate biotrophy features unraveled by the genomic analysis of rust fungi.</title>
        <authorList>
            <person name="Duplessis S."/>
            <person name="Cuomo C.A."/>
            <person name="Lin Y.-C."/>
            <person name="Aerts A."/>
            <person name="Tisserant E."/>
            <person name="Veneault-Fourrey C."/>
            <person name="Joly D.L."/>
            <person name="Hacquard S."/>
            <person name="Amselem J."/>
            <person name="Cantarel B.L."/>
            <person name="Chiu R."/>
            <person name="Coutinho P.M."/>
            <person name="Feau N."/>
            <person name="Field M."/>
            <person name="Frey P."/>
            <person name="Gelhaye E."/>
            <person name="Goldberg J."/>
            <person name="Grabherr M.G."/>
            <person name="Kodira C.D."/>
            <person name="Kohler A."/>
            <person name="Kuees U."/>
            <person name="Lindquist E.A."/>
            <person name="Lucas S.M."/>
            <person name="Mago R."/>
            <person name="Mauceli E."/>
            <person name="Morin E."/>
            <person name="Murat C."/>
            <person name="Pangilinan J.L."/>
            <person name="Park R."/>
            <person name="Pearson M."/>
            <person name="Quesneville H."/>
            <person name="Rouhier N."/>
            <person name="Sakthikumar S."/>
            <person name="Salamov A.A."/>
            <person name="Schmutz J."/>
            <person name="Selles B."/>
            <person name="Shapiro H."/>
            <person name="Tanguay P."/>
            <person name="Tuskan G.A."/>
            <person name="Henrissat B."/>
            <person name="Van de Peer Y."/>
            <person name="Rouze P."/>
            <person name="Ellis J.G."/>
            <person name="Dodds P.N."/>
            <person name="Schein J.E."/>
            <person name="Zhong S."/>
            <person name="Hamelin R.C."/>
            <person name="Grigoriev I.V."/>
            <person name="Szabo L.J."/>
            <person name="Martin F."/>
        </authorList>
    </citation>
    <scope>NUCLEOTIDE SEQUENCE [LARGE SCALE GENOMIC DNA]</scope>
    <source>
        <strain evidence="2">CRL 75-36-700-3 / race SCCL</strain>
    </source>
</reference>
<dbReference type="InParanoid" id="E3KEA9"/>
<gene>
    <name evidence="1" type="ORF">PGTG_08838</name>
</gene>
<dbReference type="GeneID" id="10530025"/>
<evidence type="ECO:0000313" key="1">
    <source>
        <dbReference type="EMBL" id="EFP82642.1"/>
    </source>
</evidence>